<proteinExistence type="predicted"/>
<reference evidence="1 2" key="1">
    <citation type="submission" date="2020-01" db="EMBL/GenBank/DDBJ databases">
        <authorList>
            <person name="Palmer J.M."/>
        </authorList>
    </citation>
    <scope>NUCLEOTIDE SEQUENCE [LARGE SCALE GENOMIC DNA]</scope>
    <source>
        <strain evidence="1 2">TWF970</strain>
    </source>
</reference>
<protein>
    <submittedName>
        <fullName evidence="1">Uncharacterized protein</fullName>
    </submittedName>
</protein>
<comment type="caution">
    <text evidence="1">The sequence shown here is derived from an EMBL/GenBank/DDBJ whole genome shotgun (WGS) entry which is preliminary data.</text>
</comment>
<name>A0A7C8VIA9_ORBOL</name>
<dbReference type="AlphaFoldDB" id="A0A7C8VIA9"/>
<gene>
    <name evidence="1" type="ORF">TWF970_002691</name>
</gene>
<sequence>MSTAFNRVVEAVGLVNGCLDMVIKLNQLLQQWNIIGGDIDNEDHEGLVPDVPPGPGLAARAIAGGHRLIRVMLNAPWFYHLSPYESTRHFVVPWFLPKHPRSV</sequence>
<dbReference type="EMBL" id="JAABOJ010000018">
    <property type="protein sequence ID" value="KAF3280470.1"/>
    <property type="molecule type" value="Genomic_DNA"/>
</dbReference>
<organism evidence="1 2">
    <name type="scientific">Orbilia oligospora</name>
    <name type="common">Nematode-trapping fungus</name>
    <name type="synonym">Arthrobotrys oligospora</name>
    <dbReference type="NCBI Taxonomy" id="2813651"/>
    <lineage>
        <taxon>Eukaryota</taxon>
        <taxon>Fungi</taxon>
        <taxon>Dikarya</taxon>
        <taxon>Ascomycota</taxon>
        <taxon>Pezizomycotina</taxon>
        <taxon>Orbiliomycetes</taxon>
        <taxon>Orbiliales</taxon>
        <taxon>Orbiliaceae</taxon>
        <taxon>Orbilia</taxon>
    </lineage>
</organism>
<evidence type="ECO:0000313" key="2">
    <source>
        <dbReference type="Proteomes" id="UP000474640"/>
    </source>
</evidence>
<evidence type="ECO:0000313" key="1">
    <source>
        <dbReference type="EMBL" id="KAF3280470.1"/>
    </source>
</evidence>
<dbReference type="Proteomes" id="UP000474640">
    <property type="component" value="Unassembled WGS sequence"/>
</dbReference>
<accession>A0A7C8VIA9</accession>